<dbReference type="InterPro" id="IPR042187">
    <property type="entry name" value="Flagellin_C_sub2"/>
</dbReference>
<organism evidence="11 13">
    <name type="scientific">Escherichia coli</name>
    <dbReference type="NCBI Taxonomy" id="562"/>
    <lineage>
        <taxon>Bacteria</taxon>
        <taxon>Pseudomonadati</taxon>
        <taxon>Pseudomonadota</taxon>
        <taxon>Gammaproteobacteria</taxon>
        <taxon>Enterobacterales</taxon>
        <taxon>Enterobacteriaceae</taxon>
        <taxon>Escherichia</taxon>
    </lineage>
</organism>
<comment type="function">
    <text evidence="1 6">Flagellin is the subunit protein which polymerizes to form the filaments of bacterial flagella.</text>
</comment>
<evidence type="ECO:0000259" key="7">
    <source>
        <dbReference type="Pfam" id="PF00669"/>
    </source>
</evidence>
<feature type="domain" description="Flagellin H7-serospecific" evidence="9">
    <location>
        <begin position="442"/>
        <end position="574"/>
    </location>
</feature>
<keyword evidence="11" id="KW-0282">Flagellum</keyword>
<dbReference type="GO" id="GO:0005576">
    <property type="term" value="C:extracellular region"/>
    <property type="evidence" value="ECO:0007669"/>
    <property type="project" value="UniProtKB-SubCell"/>
</dbReference>
<gene>
    <name evidence="12" type="primary">fliC</name>
    <name evidence="11" type="ORF">GRW05_09570</name>
    <name evidence="10" type="ORF">HMV95_00010</name>
    <name evidence="12" type="ORF">IDONEFKE_00437</name>
</gene>
<dbReference type="FunFam" id="1.20.1330.10:FF:000004">
    <property type="entry name" value="Flagellin"/>
    <property type="match status" value="1"/>
</dbReference>
<dbReference type="Gene3D" id="2.170.280.10">
    <property type="entry name" value="f41 fragment of flagellin, middle domain"/>
    <property type="match status" value="1"/>
</dbReference>
<dbReference type="PRINTS" id="PR00207">
    <property type="entry name" value="FLAGELLIN"/>
</dbReference>
<protein>
    <recommendedName>
        <fullName evidence="3 6">Flagellin</fullName>
    </recommendedName>
</protein>
<comment type="subcellular location">
    <subcellularLocation>
        <location evidence="6">Secreted</location>
    </subcellularLocation>
    <subcellularLocation>
        <location evidence="6">Bacterial flagellum</location>
    </subcellularLocation>
</comment>
<dbReference type="Proteomes" id="UP000436141">
    <property type="component" value="Unassembled WGS sequence"/>
</dbReference>
<evidence type="ECO:0000313" key="11">
    <source>
        <dbReference type="EMBL" id="MXI74522.1"/>
    </source>
</evidence>
<evidence type="ECO:0000256" key="2">
    <source>
        <dbReference type="ARBA" id="ARBA00005709"/>
    </source>
</evidence>
<dbReference type="PANTHER" id="PTHR42792:SF2">
    <property type="entry name" value="FLAGELLIN"/>
    <property type="match status" value="1"/>
</dbReference>
<evidence type="ECO:0000313" key="14">
    <source>
        <dbReference type="Proteomes" id="UP000629265"/>
    </source>
</evidence>
<dbReference type="Proteomes" id="UP000846355">
    <property type="component" value="Unassembled WGS sequence"/>
</dbReference>
<comment type="similarity">
    <text evidence="2 6">Belongs to the bacterial flagellin family.</text>
</comment>
<dbReference type="EMBL" id="DABHXT010000001">
    <property type="protein sequence ID" value="HAJ5956689.1"/>
    <property type="molecule type" value="Genomic_DNA"/>
</dbReference>
<dbReference type="Gene3D" id="6.10.10.10">
    <property type="entry name" value="Flagellar export chaperone, C-terminal domain"/>
    <property type="match status" value="1"/>
</dbReference>
<dbReference type="InterPro" id="IPR001492">
    <property type="entry name" value="Flagellin"/>
</dbReference>
<dbReference type="Proteomes" id="UP000629265">
    <property type="component" value="Unassembled WGS sequence"/>
</dbReference>
<evidence type="ECO:0000256" key="6">
    <source>
        <dbReference type="RuleBase" id="RU362073"/>
    </source>
</evidence>
<dbReference type="AlphaFoldDB" id="A0A0B1ETA6"/>
<reference evidence="11 13" key="4">
    <citation type="submission" date="2019-12" db="EMBL/GenBank/DDBJ databases">
        <title>Enteriobacteria Tanzani isolates_10434.</title>
        <authorList>
            <person name="Subbiah M."/>
            <person name="Call D."/>
        </authorList>
    </citation>
    <scope>NUCLEOTIDE SEQUENCE [LARGE SCALE GENOMIC DNA]</scope>
    <source>
        <strain evidence="11 13">10434wD1</strain>
    </source>
</reference>
<dbReference type="RefSeq" id="WP_000079729.1">
    <property type="nucleotide sequence ID" value="NZ_AP019189.1"/>
</dbReference>
<feature type="domain" description="Flagellin N-terminal" evidence="7">
    <location>
        <begin position="5"/>
        <end position="140"/>
    </location>
</feature>
<feature type="domain" description="Flagellin C-terminal" evidence="8">
    <location>
        <begin position="583"/>
        <end position="668"/>
    </location>
</feature>
<evidence type="ECO:0000313" key="13">
    <source>
        <dbReference type="Proteomes" id="UP000436141"/>
    </source>
</evidence>
<dbReference type="EMBL" id="WUIY01000033">
    <property type="protein sequence ID" value="MXI74522.1"/>
    <property type="molecule type" value="Genomic_DNA"/>
</dbReference>
<dbReference type="PANTHER" id="PTHR42792">
    <property type="entry name" value="FLAGELLIN"/>
    <property type="match status" value="1"/>
</dbReference>
<evidence type="ECO:0000259" key="8">
    <source>
        <dbReference type="Pfam" id="PF00700"/>
    </source>
</evidence>
<evidence type="ECO:0000256" key="4">
    <source>
        <dbReference type="ARBA" id="ARBA00022525"/>
    </source>
</evidence>
<proteinExistence type="inferred from homology"/>
<dbReference type="Pfam" id="PF12445">
    <property type="entry name" value="FliC"/>
    <property type="match status" value="1"/>
</dbReference>
<keyword evidence="11" id="KW-0969">Cilium</keyword>
<dbReference type="Pfam" id="PF00700">
    <property type="entry name" value="Flagellin_C"/>
    <property type="match status" value="1"/>
</dbReference>
<accession>A0A0B1ETA6</accession>
<dbReference type="EMBL" id="CACRYR010000111">
    <property type="protein sequence ID" value="VZR27204.1"/>
    <property type="molecule type" value="Genomic_DNA"/>
</dbReference>
<name>A0A0B1ETA6_ECOLX</name>
<dbReference type="InterPro" id="IPR001029">
    <property type="entry name" value="Flagellin_N"/>
</dbReference>
<evidence type="ECO:0000256" key="5">
    <source>
        <dbReference type="ARBA" id="ARBA00023143"/>
    </source>
</evidence>
<reference evidence="10" key="1">
    <citation type="journal article" date="2018" name="Genome Biol.">
        <title>SKESA: strategic k-mer extension for scrupulous assemblies.</title>
        <authorList>
            <person name="Souvorov A."/>
            <person name="Agarwala R."/>
            <person name="Lipman D.J."/>
        </authorList>
    </citation>
    <scope>NUCLEOTIDE SEQUENCE [LARGE SCALE GENOMIC DNA]</scope>
    <source>
        <strain evidence="10">EuSCAPE_DE065</strain>
    </source>
</reference>
<reference evidence="10" key="2">
    <citation type="submission" date="2018-12" db="EMBL/GenBank/DDBJ databases">
        <authorList>
            <consortium name="NCBI Pathogen Detection Project"/>
        </authorList>
    </citation>
    <scope>NUCLEOTIDE SEQUENCE</scope>
    <source>
        <strain evidence="10">EuSCAPE_DE065</strain>
    </source>
</reference>
<evidence type="ECO:0000313" key="10">
    <source>
        <dbReference type="EMBL" id="HAJ5956689.1"/>
    </source>
</evidence>
<evidence type="ECO:0000256" key="3">
    <source>
        <dbReference type="ARBA" id="ARBA00020110"/>
    </source>
</evidence>
<dbReference type="InterPro" id="IPR032826">
    <property type="entry name" value="FliC_H7"/>
</dbReference>
<keyword evidence="5 6" id="KW-0975">Bacterial flagellum</keyword>
<evidence type="ECO:0000256" key="1">
    <source>
        <dbReference type="ARBA" id="ARBA00002270"/>
    </source>
</evidence>
<keyword evidence="11" id="KW-0966">Cell projection</keyword>
<dbReference type="GO" id="GO:0009288">
    <property type="term" value="C:bacterial-type flagellum"/>
    <property type="evidence" value="ECO:0007669"/>
    <property type="project" value="UniProtKB-SubCell"/>
</dbReference>
<comment type="caution">
    <text evidence="11">The sequence shown here is derived from an EMBL/GenBank/DDBJ whole genome shotgun (WGS) entry which is preliminary data.</text>
</comment>
<dbReference type="Gene3D" id="6.10.280.190">
    <property type="match status" value="1"/>
</dbReference>
<dbReference type="Gene3D" id="2.30.220.10">
    <property type="entry name" value="f41 fragment of flagellin, C-terminal domain"/>
    <property type="match status" value="1"/>
</dbReference>
<evidence type="ECO:0000313" key="12">
    <source>
        <dbReference type="EMBL" id="VZR27204.1"/>
    </source>
</evidence>
<evidence type="ECO:0000259" key="9">
    <source>
        <dbReference type="Pfam" id="PF12445"/>
    </source>
</evidence>
<sequence>MAQVINTNSLSLITQNNINKNQSALSSSIERLSSGLRINSAKDDAAGQAIANRFTSNIKGLTQAARNANDGISVAQTTEGALSEINNNLQRIRELTVQATTGTNSDSDLDSIQDEIKSRLDEIDRVSGQTQFNGVNVLSKDGSMKIQVGANDGETITIDLKKIDSDTLNLAGFNVNGKGSVANTAATSDDLKLAGFTKGTTDTNGVTAYTNTISNDKAKASDLLANITDGSVITGGGANAFGVAAKNGYTYDAASKSYSFAADGADSAKTLSIINPNTGDSSQATVTIGGKEQKVNISQDGKITAADDNATLYLDKQGNLTKTNAGNDTAATWDGLISNSDSTGAVPVGVATTITITSGTASGMSVQSAGAGIQTSTNSQILAGGAFAAKVSIEGGAATDILVASNGNITAADGNALYLDATTGGFTTTAGGNTAASLDNLIANSKDATLTVTSGTGQNTVYSTTGSGAQFTSLAKVDTVNVTNAHVSAEGMANLTKSNFTIDMGGTGTVTYTVSNGDVKAAANADVYVEDGALSANATKDVTYFEQKNGAITNSTGGTIYETADGKLTTEATTASSSTADPLKALDEAISSIDKFRSSLGAVQNRLDSAVTNLNNTTTNLSEAQSRIQDADYATEVSNMSKAQIIQQAGNSVLAKANQVPQQVLSLLQG</sequence>
<reference evidence="12 14" key="3">
    <citation type="submission" date="2019-11" db="EMBL/GenBank/DDBJ databases">
        <authorList>
            <person name="Haines EK M."/>
        </authorList>
    </citation>
    <scope>NUCLEOTIDE SEQUENCE [LARGE SCALE GENOMIC DNA]</scope>
    <source>
        <strain evidence="12">KR2729</strain>
    </source>
</reference>
<dbReference type="InterPro" id="IPR046358">
    <property type="entry name" value="Flagellin_C"/>
</dbReference>
<dbReference type="SUPFAM" id="SSF64518">
    <property type="entry name" value="Phase 1 flagellin"/>
    <property type="match status" value="1"/>
</dbReference>
<dbReference type="Gene3D" id="1.20.1330.10">
    <property type="entry name" value="f41 fragment of flagellin, N-terminal domain"/>
    <property type="match status" value="2"/>
</dbReference>
<dbReference type="GO" id="GO:0005198">
    <property type="term" value="F:structural molecule activity"/>
    <property type="evidence" value="ECO:0007669"/>
    <property type="project" value="UniProtKB-UniRule"/>
</dbReference>
<keyword evidence="4 6" id="KW-0964">Secreted</keyword>
<dbReference type="Pfam" id="PF00669">
    <property type="entry name" value="Flagellin_N"/>
    <property type="match status" value="1"/>
</dbReference>